<feature type="domain" description="Ig-like" evidence="3">
    <location>
        <begin position="237"/>
        <end position="338"/>
    </location>
</feature>
<evidence type="ECO:0000259" key="3">
    <source>
        <dbReference type="PROSITE" id="PS50835"/>
    </source>
</evidence>
<organism evidence="4 5">
    <name type="scientific">Meganyctiphanes norvegica</name>
    <name type="common">Northern krill</name>
    <name type="synonym">Thysanopoda norvegica</name>
    <dbReference type="NCBI Taxonomy" id="48144"/>
    <lineage>
        <taxon>Eukaryota</taxon>
        <taxon>Metazoa</taxon>
        <taxon>Ecdysozoa</taxon>
        <taxon>Arthropoda</taxon>
        <taxon>Crustacea</taxon>
        <taxon>Multicrustacea</taxon>
        <taxon>Malacostraca</taxon>
        <taxon>Eumalacostraca</taxon>
        <taxon>Eucarida</taxon>
        <taxon>Euphausiacea</taxon>
        <taxon>Euphausiidae</taxon>
        <taxon>Meganyctiphanes</taxon>
    </lineage>
</organism>
<dbReference type="EMBL" id="CAXKWB010021805">
    <property type="protein sequence ID" value="CAL4123660.1"/>
    <property type="molecule type" value="Genomic_DNA"/>
</dbReference>
<dbReference type="SUPFAM" id="SSF48726">
    <property type="entry name" value="Immunoglobulin"/>
    <property type="match status" value="2"/>
</dbReference>
<dbReference type="GO" id="GO:0050808">
    <property type="term" value="P:synapse organization"/>
    <property type="evidence" value="ECO:0007669"/>
    <property type="project" value="TreeGrafter"/>
</dbReference>
<dbReference type="InterPro" id="IPR003598">
    <property type="entry name" value="Ig_sub2"/>
</dbReference>
<evidence type="ECO:0000313" key="5">
    <source>
        <dbReference type="Proteomes" id="UP001497623"/>
    </source>
</evidence>
<gene>
    <name evidence="4" type="ORF">MNOR_LOCUS24095</name>
</gene>
<feature type="signal peptide" evidence="2">
    <location>
        <begin position="1"/>
        <end position="28"/>
    </location>
</feature>
<sequence>MCQLVPYPWSVVTPVIVLVGILDAGVSSVPGSVFLADGDNPGEWPVMHERPPRISRLLNATTRSHKHGGRNSHNTGESHRNNRNVGEKRRSLSLRHAVATDEHDAAAVTETSTRDPAIPLNPAGYDNPDLLLGAWEEEPTVRQTDAEFGGNNGSIVYAQAGMTASIPCIIKNRKDHETVSWIRMRDHHLITVGRQTYSSDDRFSVTYTRHLNKWTLHLRYPQARDEGTYVCQLATHPPMTFLSTLVITHAKSSILGGPEMHVEEGSVVQLTCELRLHSAPPEYVFWYHNGSMINFDSNRQVSVQKTDDGSVLTLKSVNLTDSGNYTCQPANAQSSYLMLHIIMGDAPAAMQVSSSPMLRQLQYIQNLLLITSAYLFIIVL</sequence>
<dbReference type="InterPro" id="IPR037448">
    <property type="entry name" value="Zig-8"/>
</dbReference>
<dbReference type="GO" id="GO:0032589">
    <property type="term" value="C:neuron projection membrane"/>
    <property type="evidence" value="ECO:0007669"/>
    <property type="project" value="TreeGrafter"/>
</dbReference>
<dbReference type="SMART" id="SM00406">
    <property type="entry name" value="IGv"/>
    <property type="match status" value="1"/>
</dbReference>
<accession>A0AAV2RDZ5</accession>
<keyword evidence="2" id="KW-0732">Signal</keyword>
<protein>
    <recommendedName>
        <fullName evidence="3">Ig-like domain-containing protein</fullName>
    </recommendedName>
</protein>
<keyword evidence="5" id="KW-1185">Reference proteome</keyword>
<evidence type="ECO:0000256" key="1">
    <source>
        <dbReference type="SAM" id="MobiDB-lite"/>
    </source>
</evidence>
<dbReference type="PANTHER" id="PTHR23279">
    <property type="entry name" value="DEFECTIVE PROBOSCIS EXTENSION RESPONSE DPR -RELATED"/>
    <property type="match status" value="1"/>
</dbReference>
<dbReference type="InterPro" id="IPR013783">
    <property type="entry name" value="Ig-like_fold"/>
</dbReference>
<feature type="compositionally biased region" description="Basic and acidic residues" evidence="1">
    <location>
        <begin position="76"/>
        <end position="90"/>
    </location>
</feature>
<dbReference type="PROSITE" id="PS50835">
    <property type="entry name" value="IG_LIKE"/>
    <property type="match status" value="2"/>
</dbReference>
<dbReference type="InterPro" id="IPR003599">
    <property type="entry name" value="Ig_sub"/>
</dbReference>
<dbReference type="Pfam" id="PF07686">
    <property type="entry name" value="V-set"/>
    <property type="match status" value="1"/>
</dbReference>
<dbReference type="InterPro" id="IPR007110">
    <property type="entry name" value="Ig-like_dom"/>
</dbReference>
<dbReference type="SMART" id="SM00409">
    <property type="entry name" value="IG"/>
    <property type="match status" value="2"/>
</dbReference>
<feature type="chain" id="PRO_5043371246" description="Ig-like domain-containing protein" evidence="2">
    <location>
        <begin position="29"/>
        <end position="380"/>
    </location>
</feature>
<comment type="caution">
    <text evidence="4">The sequence shown here is derived from an EMBL/GenBank/DDBJ whole genome shotgun (WGS) entry which is preliminary data.</text>
</comment>
<dbReference type="PANTHER" id="PTHR23279:SF37">
    <property type="entry name" value="DEFECTIVE PROBOSCIS EXTENSION RESPONSE 13, ISOFORM B"/>
    <property type="match status" value="1"/>
</dbReference>
<reference evidence="4 5" key="1">
    <citation type="submission" date="2024-05" db="EMBL/GenBank/DDBJ databases">
        <authorList>
            <person name="Wallberg A."/>
        </authorList>
    </citation>
    <scope>NUCLEOTIDE SEQUENCE [LARGE SCALE GENOMIC DNA]</scope>
</reference>
<name>A0AAV2RDZ5_MEGNR</name>
<dbReference type="SMART" id="SM00408">
    <property type="entry name" value="IGc2"/>
    <property type="match status" value="2"/>
</dbReference>
<proteinExistence type="predicted"/>
<feature type="domain" description="Ig-like" evidence="3">
    <location>
        <begin position="139"/>
        <end position="233"/>
    </location>
</feature>
<evidence type="ECO:0000256" key="2">
    <source>
        <dbReference type="SAM" id="SignalP"/>
    </source>
</evidence>
<evidence type="ECO:0000313" key="4">
    <source>
        <dbReference type="EMBL" id="CAL4123660.1"/>
    </source>
</evidence>
<dbReference type="AlphaFoldDB" id="A0AAV2RDZ5"/>
<dbReference type="Proteomes" id="UP001497623">
    <property type="component" value="Unassembled WGS sequence"/>
</dbReference>
<dbReference type="CDD" id="cd00096">
    <property type="entry name" value="Ig"/>
    <property type="match status" value="1"/>
</dbReference>
<feature type="region of interest" description="Disordered" evidence="1">
    <location>
        <begin position="62"/>
        <end position="122"/>
    </location>
</feature>
<dbReference type="InterPro" id="IPR013106">
    <property type="entry name" value="Ig_V-set"/>
</dbReference>
<dbReference type="InterPro" id="IPR036179">
    <property type="entry name" value="Ig-like_dom_sf"/>
</dbReference>
<dbReference type="Gene3D" id="2.60.40.10">
    <property type="entry name" value="Immunoglobulins"/>
    <property type="match status" value="2"/>
</dbReference>
<dbReference type="Pfam" id="PF13927">
    <property type="entry name" value="Ig_3"/>
    <property type="match status" value="1"/>
</dbReference>